<dbReference type="Proteomes" id="UP000184245">
    <property type="component" value="Unassembled WGS sequence"/>
</dbReference>
<dbReference type="AlphaFoldDB" id="A0A1M5CWY5"/>
<dbReference type="EMBL" id="FQVI01000048">
    <property type="protein sequence ID" value="SHF58992.1"/>
    <property type="molecule type" value="Genomic_DNA"/>
</dbReference>
<evidence type="ECO:0000313" key="2">
    <source>
        <dbReference type="Proteomes" id="UP000184245"/>
    </source>
</evidence>
<reference evidence="1 2" key="1">
    <citation type="submission" date="2016-11" db="EMBL/GenBank/DDBJ databases">
        <authorList>
            <person name="Jaros S."/>
            <person name="Januszkiewicz K."/>
            <person name="Wedrychowicz H."/>
        </authorList>
    </citation>
    <scope>NUCLEOTIDE SEQUENCE [LARGE SCALE GENOMIC DNA]</scope>
    <source>
        <strain evidence="1 2">DSM 17459</strain>
    </source>
</reference>
<dbReference type="RefSeq" id="WP_072854824.1">
    <property type="nucleotide sequence ID" value="NZ_FQVI01000048.1"/>
</dbReference>
<keyword evidence="2" id="KW-1185">Reference proteome</keyword>
<dbReference type="OrthoDB" id="9788022at2"/>
<gene>
    <name evidence="1" type="ORF">SAMN02745158_04319</name>
</gene>
<dbReference type="STRING" id="1122155.SAMN02745158_04319"/>
<proteinExistence type="predicted"/>
<sequence length="62" mass="7185">MIQSSLEQKLEIVANWKMLIDIQHRMDEIETELKRVVSADAVDMEKLAGLKSLIELFRAVEE</sequence>
<accession>A0A1M5CWY5</accession>
<name>A0A1M5CWY5_9CLOT</name>
<organism evidence="1 2">
    <name type="scientific">Lactonifactor longoviformis DSM 17459</name>
    <dbReference type="NCBI Taxonomy" id="1122155"/>
    <lineage>
        <taxon>Bacteria</taxon>
        <taxon>Bacillati</taxon>
        <taxon>Bacillota</taxon>
        <taxon>Clostridia</taxon>
        <taxon>Eubacteriales</taxon>
        <taxon>Clostridiaceae</taxon>
        <taxon>Lactonifactor</taxon>
    </lineage>
</organism>
<protein>
    <submittedName>
        <fullName evidence="1">Uncharacterized protein</fullName>
    </submittedName>
</protein>
<evidence type="ECO:0000313" key="1">
    <source>
        <dbReference type="EMBL" id="SHF58992.1"/>
    </source>
</evidence>